<dbReference type="Proteomes" id="UP000037643">
    <property type="component" value="Chromosome"/>
</dbReference>
<proteinExistence type="predicted"/>
<dbReference type="InterPro" id="IPR025303">
    <property type="entry name" value="PdaC"/>
</dbReference>
<organism evidence="2 3">
    <name type="scientific">Pelagerythrobacter marensis</name>
    <dbReference type="NCBI Taxonomy" id="543877"/>
    <lineage>
        <taxon>Bacteria</taxon>
        <taxon>Pseudomonadati</taxon>
        <taxon>Pseudomonadota</taxon>
        <taxon>Alphaproteobacteria</taxon>
        <taxon>Sphingomonadales</taxon>
        <taxon>Erythrobacteraceae</taxon>
        <taxon>Pelagerythrobacter</taxon>
    </lineage>
</organism>
<sequence length="280" mass="29435">MPFRQIAFGASIALTLSACSSPDEVSEELGVTQDAASATSSSSAAAASASTSASAKARAVEEETDLYSFAFSYPAAAAKIPELAAMLDDKHDSAKAALKSQATDDREQAQANDYPYRAHSYSQEWKVVADTPGFLSLSGAFSTYTGGAHGMYGLESLVWDKQAGEAMKGAAMFLSAKALDDALGDRLCKALNAERAERRGEPVPEVLEGDDFGFDSCQPVKDATVLVGSAGGKAFDRIGIWFGPYVAGPYAEGAYELNFAVDAAVIDAVKPEYREAFAAR</sequence>
<dbReference type="PATRIC" id="fig|543877.4.peg.417"/>
<evidence type="ECO:0000313" key="3">
    <source>
        <dbReference type="Proteomes" id="UP000037643"/>
    </source>
</evidence>
<dbReference type="Pfam" id="PF13739">
    <property type="entry name" value="PdaC"/>
    <property type="match status" value="1"/>
</dbReference>
<evidence type="ECO:0000313" key="2">
    <source>
        <dbReference type="EMBL" id="AKM06501.1"/>
    </source>
</evidence>
<dbReference type="EMBL" id="CP011805">
    <property type="protein sequence ID" value="AKM06501.1"/>
    <property type="molecule type" value="Genomic_DNA"/>
</dbReference>
<accession>A0A0G3X787</accession>
<dbReference type="RefSeq" id="WP_047805661.1">
    <property type="nucleotide sequence ID" value="NZ_CP011805.1"/>
</dbReference>
<protein>
    <recommendedName>
        <fullName evidence="1">Deacetylase PdaC domain-containing protein</fullName>
    </recommendedName>
</protein>
<dbReference type="STRING" id="543877.AM2010_414"/>
<name>A0A0G3X787_9SPHN</name>
<dbReference type="AlphaFoldDB" id="A0A0G3X787"/>
<keyword evidence="3" id="KW-1185">Reference proteome</keyword>
<reference evidence="2 3" key="1">
    <citation type="submission" date="2015-06" db="EMBL/GenBank/DDBJ databases">
        <authorList>
            <person name="Kim K.M."/>
        </authorList>
    </citation>
    <scope>NUCLEOTIDE SEQUENCE [LARGE SCALE GENOMIC DNA]</scope>
    <source>
        <strain evidence="2 3">KCTC 22370</strain>
    </source>
</reference>
<dbReference type="OrthoDB" id="4760806at2"/>
<gene>
    <name evidence="2" type="ORF">AM2010_414</name>
</gene>
<dbReference type="Gene3D" id="3.30.565.40">
    <property type="entry name" value="Fervidobacterium nodosum Rt17-B1 like"/>
    <property type="match status" value="1"/>
</dbReference>
<dbReference type="KEGG" id="amx:AM2010_414"/>
<evidence type="ECO:0000259" key="1">
    <source>
        <dbReference type="Pfam" id="PF13739"/>
    </source>
</evidence>
<dbReference type="PROSITE" id="PS51257">
    <property type="entry name" value="PROKAR_LIPOPROTEIN"/>
    <property type="match status" value="1"/>
</dbReference>
<feature type="domain" description="Deacetylase PdaC" evidence="1">
    <location>
        <begin position="61"/>
        <end position="152"/>
    </location>
</feature>